<accession>A0AAT9G9U9</accession>
<name>A0AAT9G9U9_9RICK</name>
<dbReference type="EMBL" id="AP029170">
    <property type="protein sequence ID" value="BFD46539.1"/>
    <property type="molecule type" value="Genomic_DNA"/>
</dbReference>
<evidence type="ECO:0000256" key="1">
    <source>
        <dbReference type="SAM" id="SignalP"/>
    </source>
</evidence>
<dbReference type="Gene3D" id="2.40.160.20">
    <property type="match status" value="1"/>
</dbReference>
<gene>
    <name evidence="2" type="ORF">DMENIID0002_11850</name>
</gene>
<reference evidence="2" key="1">
    <citation type="submission" date="2024-01" db="EMBL/GenBank/DDBJ databases">
        <title>Sequencing the genomes of a sandfly, Sergentomyia squamirostris, and its two endosymbionts.</title>
        <authorList>
            <person name="Itokawa K."/>
            <person name="Sanjoba C."/>
        </authorList>
    </citation>
    <scope>NUCLEOTIDE SEQUENCE</scope>
    <source>
        <strain evidence="2">RiSSQ</strain>
    </source>
</reference>
<protein>
    <submittedName>
        <fullName evidence="2">Outer membrane beta-barrel protein</fullName>
    </submittedName>
</protein>
<dbReference type="InterPro" id="IPR011250">
    <property type="entry name" value="OMP/PagP_B-barrel"/>
</dbReference>
<feature type="signal peptide" evidence="1">
    <location>
        <begin position="1"/>
        <end position="23"/>
    </location>
</feature>
<organism evidence="2">
    <name type="scientific">Candidatus Tisiphia endosymbiont of Sergentomyia squamirostris</name>
    <dbReference type="NCBI Taxonomy" id="3113639"/>
    <lineage>
        <taxon>Bacteria</taxon>
        <taxon>Pseudomonadati</taxon>
        <taxon>Pseudomonadota</taxon>
        <taxon>Alphaproteobacteria</taxon>
        <taxon>Rickettsiales</taxon>
        <taxon>Rickettsiaceae</taxon>
        <taxon>Rickettsieae</taxon>
        <taxon>Candidatus Tisiphia</taxon>
    </lineage>
</organism>
<proteinExistence type="predicted"/>
<dbReference type="AlphaFoldDB" id="A0AAT9G9U9"/>
<evidence type="ECO:0000313" key="2">
    <source>
        <dbReference type="EMBL" id="BFD46539.1"/>
    </source>
</evidence>
<keyword evidence="1" id="KW-0732">Signal</keyword>
<sequence>MIKLQKILFTTYICFLVFVNAQADEIIADQRFFYIGTEAGIVEPVVKKFRHSSGSGFTLKRSNMYSGKIGYSFYPQMAIELSVTHQPKYRLHYVLPQKELAPSLIIPQTPGITKVISNIYMINLVYDLDKVKEITPFVILGAGVARVKVNSASSRWDLMNVEYFRIKTTRSNCFAWQVGLGFSKELSSNFSIDAAVKLQAAHSIKINYATLDMKTQQFIPAPPIKKTIGVGEFGIGFTYRLPI</sequence>
<dbReference type="SUPFAM" id="SSF56925">
    <property type="entry name" value="OMPA-like"/>
    <property type="match status" value="1"/>
</dbReference>
<feature type="chain" id="PRO_5043624971" evidence="1">
    <location>
        <begin position="24"/>
        <end position="243"/>
    </location>
</feature>